<dbReference type="OrthoDB" id="7916466at2"/>
<dbReference type="EMBL" id="SMAR01000026">
    <property type="protein sequence ID" value="TCT35403.1"/>
    <property type="molecule type" value="Genomic_DNA"/>
</dbReference>
<dbReference type="RefSeq" id="WP_132313081.1">
    <property type="nucleotide sequence ID" value="NZ_SMAR01000026.1"/>
</dbReference>
<evidence type="ECO:0000313" key="2">
    <source>
        <dbReference type="Proteomes" id="UP000295097"/>
    </source>
</evidence>
<dbReference type="Proteomes" id="UP000295097">
    <property type="component" value="Unassembled WGS sequence"/>
</dbReference>
<keyword evidence="2" id="KW-1185">Reference proteome</keyword>
<comment type="caution">
    <text evidence="1">The sequence shown here is derived from an EMBL/GenBank/DDBJ whole genome shotgun (WGS) entry which is preliminary data.</text>
</comment>
<name>A0A4R3NMG2_9HYPH</name>
<protein>
    <submittedName>
        <fullName evidence="1">Uncharacterized protein</fullName>
    </submittedName>
</protein>
<proteinExistence type="predicted"/>
<accession>A0A4R3NMG2</accession>
<reference evidence="1 2" key="1">
    <citation type="submission" date="2019-03" db="EMBL/GenBank/DDBJ databases">
        <title>Freshwater and sediment microbial communities from various areas in North America, analyzing microbe dynamics in response to fracking.</title>
        <authorList>
            <person name="Lamendella R."/>
        </authorList>
    </citation>
    <scope>NUCLEOTIDE SEQUENCE [LARGE SCALE GENOMIC DNA]</scope>
    <source>
        <strain evidence="1 2">175.2</strain>
    </source>
</reference>
<dbReference type="AlphaFoldDB" id="A0A4R3NMG2"/>
<evidence type="ECO:0000313" key="1">
    <source>
        <dbReference type="EMBL" id="TCT35403.1"/>
    </source>
</evidence>
<sequence>MSATLIDTLLSDTLCLHATKLQKAHRDGHGLSASDCQRLSDELHVLRKLARNTEQELSVHRLEQARREGFEILEDEATRKLKQMIADPDGKIVRPDFKGGKA</sequence>
<organism evidence="1 2">
    <name type="scientific">Martelella mediterranea</name>
    <dbReference type="NCBI Taxonomy" id="293089"/>
    <lineage>
        <taxon>Bacteria</taxon>
        <taxon>Pseudomonadati</taxon>
        <taxon>Pseudomonadota</taxon>
        <taxon>Alphaproteobacteria</taxon>
        <taxon>Hyphomicrobiales</taxon>
        <taxon>Aurantimonadaceae</taxon>
        <taxon>Martelella</taxon>
    </lineage>
</organism>
<gene>
    <name evidence="1" type="ORF">EDC90_102658</name>
</gene>